<dbReference type="InterPro" id="IPR026022">
    <property type="entry name" value="PhoU_dom"/>
</dbReference>
<evidence type="ECO:0000313" key="2">
    <source>
        <dbReference type="EMBL" id="RQD91543.1"/>
    </source>
</evidence>
<dbReference type="GO" id="GO:0045936">
    <property type="term" value="P:negative regulation of phosphate metabolic process"/>
    <property type="evidence" value="ECO:0007669"/>
    <property type="project" value="InterPro"/>
</dbReference>
<proteinExistence type="predicted"/>
<dbReference type="Proteomes" id="UP000284763">
    <property type="component" value="Unassembled WGS sequence"/>
</dbReference>
<accession>A0A3R7XJ97</accession>
<organism evidence="2 3">
    <name type="scientific">Methanosalsum natronophilum</name>
    <dbReference type="NCBI Taxonomy" id="768733"/>
    <lineage>
        <taxon>Archaea</taxon>
        <taxon>Methanobacteriati</taxon>
        <taxon>Methanobacteriota</taxon>
        <taxon>Stenosarchaea group</taxon>
        <taxon>Methanomicrobia</taxon>
        <taxon>Methanosarcinales</taxon>
        <taxon>Methanosarcinaceae</taxon>
        <taxon>Methanosalsum</taxon>
    </lineage>
</organism>
<dbReference type="InterPro" id="IPR028366">
    <property type="entry name" value="PhoU"/>
</dbReference>
<dbReference type="Pfam" id="PF01895">
    <property type="entry name" value="PhoU"/>
    <property type="match status" value="2"/>
</dbReference>
<feature type="domain" description="PhoU" evidence="1">
    <location>
        <begin position="200"/>
        <end position="278"/>
    </location>
</feature>
<dbReference type="PANTHER" id="PTHR42930">
    <property type="entry name" value="PHOSPHATE-SPECIFIC TRANSPORT SYSTEM ACCESSORY PROTEIN PHOU"/>
    <property type="match status" value="1"/>
</dbReference>
<dbReference type="GO" id="GO:0030643">
    <property type="term" value="P:intracellular phosphate ion homeostasis"/>
    <property type="evidence" value="ECO:0007669"/>
    <property type="project" value="InterPro"/>
</dbReference>
<gene>
    <name evidence="2" type="ORF">D5R95_00990</name>
</gene>
<name>A0A3R7XJ97_9EURY</name>
<protein>
    <submittedName>
        <fullName evidence="2">Phosphate uptake regulator PhoU</fullName>
    </submittedName>
</protein>
<dbReference type="PANTHER" id="PTHR42930:SF6">
    <property type="entry name" value="PHOSPHATE REGULATORY PROTEIN-LIKE PROTEIN"/>
    <property type="match status" value="1"/>
</dbReference>
<dbReference type="EMBL" id="QZAB01000073">
    <property type="protein sequence ID" value="RQD91543.1"/>
    <property type="molecule type" value="Genomic_DNA"/>
</dbReference>
<dbReference type="AlphaFoldDB" id="A0A3R7XJ97"/>
<evidence type="ECO:0000259" key="1">
    <source>
        <dbReference type="Pfam" id="PF01895"/>
    </source>
</evidence>
<evidence type="ECO:0000313" key="3">
    <source>
        <dbReference type="Proteomes" id="UP000284763"/>
    </source>
</evidence>
<reference evidence="2 3" key="1">
    <citation type="submission" date="2018-08" db="EMBL/GenBank/DDBJ databases">
        <title>The metabolism and importance of syntrophic acetate oxidation coupled to methane or sulfide production in haloalkaline environments.</title>
        <authorList>
            <person name="Timmers P.H.A."/>
            <person name="Vavourakis C.D."/>
            <person name="Sorokin D.Y."/>
            <person name="Sinninghe Damste J.S."/>
            <person name="Muyzer G."/>
            <person name="Stams A.J.M."/>
            <person name="Plugge C.M."/>
        </authorList>
    </citation>
    <scope>NUCLEOTIDE SEQUENCE [LARGE SCALE GENOMIC DNA]</scope>
    <source>
        <strain evidence="2">MSAO_Arc3</strain>
    </source>
</reference>
<dbReference type="Gene3D" id="1.20.58.220">
    <property type="entry name" value="Phosphate transport system protein phou homolog 2, domain 2"/>
    <property type="match status" value="2"/>
</dbReference>
<dbReference type="SUPFAM" id="SSF109755">
    <property type="entry name" value="PhoU-like"/>
    <property type="match status" value="1"/>
</dbReference>
<comment type="caution">
    <text evidence="2">The sequence shown here is derived from an EMBL/GenBank/DDBJ whole genome shotgun (WGS) entry which is preliminary data.</text>
</comment>
<dbReference type="InterPro" id="IPR038078">
    <property type="entry name" value="PhoU-like_sf"/>
</dbReference>
<feature type="domain" description="PhoU" evidence="1">
    <location>
        <begin position="93"/>
        <end position="183"/>
    </location>
</feature>
<sequence>MINPTNIASQPTKINVDVTGISGDSLTRTIIAAYLSGYDIIQINSKRILAEQKKIIRQVCYKLMGPEIIEETSKSVVIQDLLNPQEISIKKGIKRMFLIANSMHIDAVKALKTKDLDLAIDVIQRDDEVDRLFLLISKQFKSVLRRGSLLGSSDISIDEYHDYRMAAAPLERIADHAQKIANITVEIEYTIPEKTFDIIEEASSTSRYIVENAVTSLFNSDVKLANEVINKVETHKDQLRNLNKLLLKIDSPLPAVALRSVVDSIDRTGEYGSNIAEVAINSSMNP</sequence>